<dbReference type="Gene3D" id="3.30.160.60">
    <property type="entry name" value="Classic Zinc Finger"/>
    <property type="match status" value="5"/>
</dbReference>
<dbReference type="EnsemblMetazoa" id="XM_022807632">
    <property type="protein sequence ID" value="XP_022663367"/>
    <property type="gene ID" value="LOC111251234"/>
</dbReference>
<feature type="compositionally biased region" description="Low complexity" evidence="6">
    <location>
        <begin position="1596"/>
        <end position="1611"/>
    </location>
</feature>
<name>A0A7M7KBI9_VARDE</name>
<dbReference type="OMA" id="PEMANIC"/>
<dbReference type="PROSITE" id="PS50157">
    <property type="entry name" value="ZINC_FINGER_C2H2_2"/>
    <property type="match status" value="6"/>
</dbReference>
<dbReference type="RefSeq" id="XP_022663365.1">
    <property type="nucleotide sequence ID" value="XM_022807630.1"/>
</dbReference>
<feature type="domain" description="CXXC-type" evidence="8">
    <location>
        <begin position="78"/>
        <end position="157"/>
    </location>
</feature>
<feature type="region of interest" description="Disordered" evidence="6">
    <location>
        <begin position="392"/>
        <end position="415"/>
    </location>
</feature>
<evidence type="ECO:0000256" key="5">
    <source>
        <dbReference type="PROSITE-ProRule" id="PRU00509"/>
    </source>
</evidence>
<feature type="domain" description="C2H2-type" evidence="7">
    <location>
        <begin position="1060"/>
        <end position="1089"/>
    </location>
</feature>
<feature type="domain" description="C2H2-type" evidence="7">
    <location>
        <begin position="1269"/>
        <end position="1296"/>
    </location>
</feature>
<sequence length="1685" mass="183696">MPPKKRKTAGDLFKCGGCQRNYHELDEFIAHKKECDAEQDAEESENTAEEADQSPKEPPKKRGRPSKAELAERERRREEERREAEALGGCNKCDGCTRQEDCGRCVPCQSRQGRISSASASSSLTSASNTAGAKVATFAGGGGGSSENEMCIMRKCEMLTDDSDVFKAIGDLSLPAIGEDGGSSRPRKQRQSKAACTDFLKRLSGSIRSGPVIPAGSAAITITSPATISAGAKEASHQDKEVSETPGTTSKRVVPSILQRKKRPVAASSNTTPVAAIVSPSTTSASSNVTTLTKGSAAQVSAGVQGAKFITTGPVAGISPSAFSAVVESGQQVLIVNSDQLSLLQNSQGIVVMQSADPKTLQVEVVRLNEENGAAGSLRAVGQKAIKRETVEEVAPTAGAGASTESENAEDEEYDPTRVRAHIIRGPAAFARKRVVPVPPQPPLNKSASAFEFLTPEQRRLLVCKKSRSKLMSAPRQRKSRLFVVADDGVTIEITGAALSDRNKAVERADEKMPYVREKMAIMQNQAQGNAAGHGQNGPHAASGVSTHIQMNTVLSHQQPQLMDTDEDVQQSQIQTAKQLAAHALKKDPLVHLGALKQKAQAAPASAGASATISLEDCTADFADMNSMQKLPNQVQLVESDLPLSEAENVEGLFGNYLFRQMHSSQDQLRCLFCRDKFTFKFLVDLEKHYHVIHEVQTIATKAEFSDSAVFICLPDDVTEETLLKSACQFCNATLRTLAEVRDHYTQMHERSIRHVYEGQLANLSSSFYCGACNFASPTFEVHHEHMKAAHLRMTFVCKYCNYCTPRPGRLKAHVKQRHLDGQPGPHLQCTVCSVYVHGRERLTKHVLLSHAVQTGPAIWSCAKCLEPTSSHDELLAHIAKCPDLVQRKTSEPIKRPSGPEAGATSFKCFHCEQTFTDKEEVERHILEDKCSPEFGDHDAEGLDESATTCFLCNVTFKNAELTAQHLHHVHMKWVKRTVRSADQMPEVTSQVCPLNDATEIIMDPSAMLDRNEVPSEARLNQMGFPSKVGHYCHLCDVVIKNYTLFYLHMHNLHGMQKRFICVVTSCSNTFEESAAFQVHVRLHNQRGEHFCAMCDMIFDSGEDLQEHFVSPQHATQHMRVQDKHNRSEPRNYRCRVCHTWHGLLSTFVRHMETESHQYQCQHCGQLFVQPAPRRNHIQNAHPEMANICEICGAKATSAQALWSHLSQHSVVHECAKCHRRFLQKEQLMAHMEIHAPPTPCPWEGCNRRLSTKVGLYNHLRLHRGECDFKCQICDRGFFKKKSLDIHLKSHENAAAGTPVGGVSLLGSRGGLLKPRPGGSAGAPEVRLICSGCLKGFDSEAEFGTHDCNSTAGQGPEQIFVDANGQPILPLPSGHHGANGEDNMYLSEGGIALLNASGQEGVVSIRKDLNRGVAIMTLQEAGTLFSLEVEGGREGIHEIDENIAVQLLRAAAGDDVTHLQVEDKGRTTQYKILKYHEQQIEDDGEATAMGAEADESEGHVATMESGVEGEPLVGKPNEDVHHHLVEQTADTCEKIVMSDVTEAHGAIEASAVAGTQLEDSGATMMEQLGTVAEPGGVSKDRTQTEMILEEPEDGTQDASQGQQQHQDVTDAGGVGGGQTMVVMINEQAYHIAIPEGVDPQSFASSTLVKVNQEDGTERVLLVPVRPDGDLRIDAGIAIDGSLLDS</sequence>
<dbReference type="SMART" id="SM00355">
    <property type="entry name" value="ZnF_C2H2"/>
    <property type="match status" value="16"/>
</dbReference>
<evidence type="ECO:0000313" key="9">
    <source>
        <dbReference type="EnsemblMetazoa" id="XP_022663365"/>
    </source>
</evidence>
<keyword evidence="3 5" id="KW-0863">Zinc-finger</keyword>
<dbReference type="PANTHER" id="PTHR24379:SF121">
    <property type="entry name" value="C2H2-TYPE DOMAIN-CONTAINING PROTEIN"/>
    <property type="match status" value="1"/>
</dbReference>
<evidence type="ECO:0000256" key="3">
    <source>
        <dbReference type="ARBA" id="ARBA00022771"/>
    </source>
</evidence>
<dbReference type="EnsemblMetazoa" id="XM_022807633">
    <property type="protein sequence ID" value="XP_022663368"/>
    <property type="gene ID" value="LOC111251234"/>
</dbReference>
<feature type="compositionally biased region" description="Basic and acidic residues" evidence="6">
    <location>
        <begin position="234"/>
        <end position="243"/>
    </location>
</feature>
<dbReference type="OrthoDB" id="6421266at2759"/>
<evidence type="ECO:0000259" key="7">
    <source>
        <dbReference type="PROSITE" id="PS50157"/>
    </source>
</evidence>
<dbReference type="RefSeq" id="XP_022663366.1">
    <property type="nucleotide sequence ID" value="XM_022807631.1"/>
</dbReference>
<evidence type="ECO:0000259" key="8">
    <source>
        <dbReference type="PROSITE" id="PS51058"/>
    </source>
</evidence>
<dbReference type="InterPro" id="IPR036236">
    <property type="entry name" value="Znf_C2H2_sf"/>
</dbReference>
<proteinExistence type="predicted"/>
<feature type="region of interest" description="Disordered" evidence="6">
    <location>
        <begin position="230"/>
        <end position="253"/>
    </location>
</feature>
<dbReference type="EnsemblMetazoa" id="XM_022807631">
    <property type="protein sequence ID" value="XP_022663366"/>
    <property type="gene ID" value="LOC111251234"/>
</dbReference>
<dbReference type="RefSeq" id="XP_022663367.1">
    <property type="nucleotide sequence ID" value="XM_022807632.1"/>
</dbReference>
<protein>
    <submittedName>
        <fullName evidence="9">Uncharacterized protein</fullName>
    </submittedName>
</protein>
<dbReference type="InterPro" id="IPR013087">
    <property type="entry name" value="Znf_C2H2_type"/>
</dbReference>
<keyword evidence="10" id="KW-1185">Reference proteome</keyword>
<keyword evidence="4" id="KW-0862">Zinc</keyword>
<feature type="domain" description="C2H2-type" evidence="7">
    <location>
        <begin position="1239"/>
        <end position="1268"/>
    </location>
</feature>
<feature type="compositionally biased region" description="Basic and acidic residues" evidence="6">
    <location>
        <begin position="53"/>
        <end position="84"/>
    </location>
</feature>
<dbReference type="RefSeq" id="XP_022663364.1">
    <property type="nucleotide sequence ID" value="XM_022807629.1"/>
</dbReference>
<dbReference type="RefSeq" id="XP_022663368.1">
    <property type="nucleotide sequence ID" value="XM_022807633.1"/>
</dbReference>
<keyword evidence="2" id="KW-0677">Repeat</keyword>
<feature type="domain" description="C2H2-type" evidence="7">
    <location>
        <begin position="1213"/>
        <end position="1240"/>
    </location>
</feature>
<evidence type="ECO:0000256" key="4">
    <source>
        <dbReference type="ARBA" id="ARBA00022833"/>
    </source>
</evidence>
<dbReference type="EnsemblMetazoa" id="XM_022807629">
    <property type="protein sequence ID" value="XP_022663364"/>
    <property type="gene ID" value="LOC111251234"/>
</dbReference>
<feature type="domain" description="C2H2-type" evidence="7">
    <location>
        <begin position="1159"/>
        <end position="1182"/>
    </location>
</feature>
<accession>A0A7M7KBI9</accession>
<dbReference type="KEGG" id="vde:111251234"/>
<dbReference type="PROSITE" id="PS00028">
    <property type="entry name" value="ZINC_FINGER_C2H2_1"/>
    <property type="match status" value="9"/>
</dbReference>
<feature type="domain" description="C2H2-type" evidence="7">
    <location>
        <begin position="796"/>
        <end position="824"/>
    </location>
</feature>
<feature type="region of interest" description="Disordered" evidence="6">
    <location>
        <begin position="36"/>
        <end position="84"/>
    </location>
</feature>
<evidence type="ECO:0000256" key="2">
    <source>
        <dbReference type="ARBA" id="ARBA00022737"/>
    </source>
</evidence>
<evidence type="ECO:0000256" key="6">
    <source>
        <dbReference type="SAM" id="MobiDB-lite"/>
    </source>
</evidence>
<reference evidence="9" key="1">
    <citation type="submission" date="2021-01" db="UniProtKB">
        <authorList>
            <consortium name="EnsemblMetazoa"/>
        </authorList>
    </citation>
    <scope>IDENTIFICATION</scope>
</reference>
<evidence type="ECO:0000313" key="10">
    <source>
        <dbReference type="Proteomes" id="UP000594260"/>
    </source>
</evidence>
<organism evidence="9 10">
    <name type="scientific">Varroa destructor</name>
    <name type="common">Honeybee mite</name>
    <dbReference type="NCBI Taxonomy" id="109461"/>
    <lineage>
        <taxon>Eukaryota</taxon>
        <taxon>Metazoa</taxon>
        <taxon>Ecdysozoa</taxon>
        <taxon>Arthropoda</taxon>
        <taxon>Chelicerata</taxon>
        <taxon>Arachnida</taxon>
        <taxon>Acari</taxon>
        <taxon>Parasitiformes</taxon>
        <taxon>Mesostigmata</taxon>
        <taxon>Gamasina</taxon>
        <taxon>Dermanyssoidea</taxon>
        <taxon>Varroidae</taxon>
        <taxon>Varroa</taxon>
    </lineage>
</organism>
<dbReference type="PANTHER" id="PTHR24379">
    <property type="entry name" value="KRAB AND ZINC FINGER DOMAIN-CONTAINING"/>
    <property type="match status" value="1"/>
</dbReference>
<dbReference type="Proteomes" id="UP000594260">
    <property type="component" value="Unplaced"/>
</dbReference>
<dbReference type="SUPFAM" id="SSF57667">
    <property type="entry name" value="beta-beta-alpha zinc fingers"/>
    <property type="match status" value="2"/>
</dbReference>
<dbReference type="PROSITE" id="PS51058">
    <property type="entry name" value="ZF_CXXC"/>
    <property type="match status" value="1"/>
</dbReference>
<dbReference type="InParanoid" id="A0A7M7KBI9"/>
<dbReference type="GeneID" id="111251234"/>
<dbReference type="InterPro" id="IPR002857">
    <property type="entry name" value="Znf_CXXC"/>
</dbReference>
<feature type="region of interest" description="Disordered" evidence="6">
    <location>
        <begin position="1591"/>
        <end position="1614"/>
    </location>
</feature>
<feature type="compositionally biased region" description="Acidic residues" evidence="6">
    <location>
        <begin position="37"/>
        <end position="52"/>
    </location>
</feature>
<dbReference type="GO" id="GO:0003677">
    <property type="term" value="F:DNA binding"/>
    <property type="evidence" value="ECO:0007669"/>
    <property type="project" value="InterPro"/>
</dbReference>
<keyword evidence="1" id="KW-0479">Metal-binding</keyword>
<dbReference type="GO" id="GO:0008270">
    <property type="term" value="F:zinc ion binding"/>
    <property type="evidence" value="ECO:0007669"/>
    <property type="project" value="UniProtKB-KW"/>
</dbReference>
<evidence type="ECO:0000256" key="1">
    <source>
        <dbReference type="ARBA" id="ARBA00022723"/>
    </source>
</evidence>
<dbReference type="EnsemblMetazoa" id="XM_022807630">
    <property type="protein sequence ID" value="XP_022663365"/>
    <property type="gene ID" value="LOC111251234"/>
</dbReference>